<evidence type="ECO:0000313" key="1">
    <source>
        <dbReference type="EMBL" id="BAY68608.1"/>
    </source>
</evidence>
<organism evidence="1 2">
    <name type="scientific">Trichormus variabilis NIES-23</name>
    <dbReference type="NCBI Taxonomy" id="1973479"/>
    <lineage>
        <taxon>Bacteria</taxon>
        <taxon>Bacillati</taxon>
        <taxon>Cyanobacteriota</taxon>
        <taxon>Cyanophyceae</taxon>
        <taxon>Nostocales</taxon>
        <taxon>Nostocaceae</taxon>
        <taxon>Trichormus</taxon>
    </lineage>
</organism>
<dbReference type="AlphaFoldDB" id="A0A1Z4KI00"/>
<proteinExistence type="predicted"/>
<gene>
    <name evidence="1" type="ORF">NIES23_13960</name>
</gene>
<dbReference type="Proteomes" id="UP000217507">
    <property type="component" value="Chromosome"/>
</dbReference>
<protein>
    <submittedName>
        <fullName evidence="1">Uncharacterized protein</fullName>
    </submittedName>
</protein>
<reference evidence="1 2" key="1">
    <citation type="submission" date="2017-06" db="EMBL/GenBank/DDBJ databases">
        <title>Genome sequencing of cyanobaciteial culture collection at National Institute for Environmental Studies (NIES).</title>
        <authorList>
            <person name="Hirose Y."/>
            <person name="Shimura Y."/>
            <person name="Fujisawa T."/>
            <person name="Nakamura Y."/>
            <person name="Kawachi M."/>
        </authorList>
    </citation>
    <scope>NUCLEOTIDE SEQUENCE [LARGE SCALE GENOMIC DNA]</scope>
    <source>
        <strain evidence="1 2">NIES-23</strain>
    </source>
</reference>
<dbReference type="EMBL" id="AP018216">
    <property type="protein sequence ID" value="BAY68608.1"/>
    <property type="molecule type" value="Genomic_DNA"/>
</dbReference>
<name>A0A1Z4KI00_ANAVA</name>
<evidence type="ECO:0000313" key="2">
    <source>
        <dbReference type="Proteomes" id="UP000217507"/>
    </source>
</evidence>
<accession>A0A1Z4KI00</accession>
<sequence length="234" mass="26097">MGGHKGSRGGRGAGGAGEGFITQYAAQIPLTALNFVKKTSYGFWLLTLGFWLIVSNSSEKAAFSQNFSPQPSVQPQKKFVCHQQSLETFTTQLLRDLPSYANRASQRGRRLRRSSDIYSYILVAGRPEFQPLSLNLDGSGTDGQTKATSDVEQVFFTTLERQYIAKKAVELQEFHWLLLTKTSGDRRFIMMFTQTAAYPQQQPPSPPRDSSNGSIAQGIKTWLRDCQAGSIRMR</sequence>